<accession>A0A9P9YGI1</accession>
<keyword evidence="3" id="KW-1185">Reference proteome</keyword>
<evidence type="ECO:0000313" key="1">
    <source>
        <dbReference type="EMBL" id="KAI8036522.1"/>
    </source>
</evidence>
<dbReference type="Proteomes" id="UP001059596">
    <property type="component" value="Unassembled WGS sequence"/>
</dbReference>
<dbReference type="EMBL" id="JAMKOV010000018">
    <property type="protein sequence ID" value="KAI8036522.1"/>
    <property type="molecule type" value="Genomic_DNA"/>
</dbReference>
<organism evidence="1 3">
    <name type="scientific">Drosophila gunungcola</name>
    <name type="common">fruit fly</name>
    <dbReference type="NCBI Taxonomy" id="103775"/>
    <lineage>
        <taxon>Eukaryota</taxon>
        <taxon>Metazoa</taxon>
        <taxon>Ecdysozoa</taxon>
        <taxon>Arthropoda</taxon>
        <taxon>Hexapoda</taxon>
        <taxon>Insecta</taxon>
        <taxon>Pterygota</taxon>
        <taxon>Neoptera</taxon>
        <taxon>Endopterygota</taxon>
        <taxon>Diptera</taxon>
        <taxon>Brachycera</taxon>
        <taxon>Muscomorpha</taxon>
        <taxon>Ephydroidea</taxon>
        <taxon>Drosophilidae</taxon>
        <taxon>Drosophila</taxon>
        <taxon>Sophophora</taxon>
    </lineage>
</organism>
<dbReference type="EMBL" id="JAMKOV010000018">
    <property type="protein sequence ID" value="KAI8036530.1"/>
    <property type="molecule type" value="Genomic_DNA"/>
</dbReference>
<evidence type="ECO:0000313" key="2">
    <source>
        <dbReference type="EMBL" id="KAI8036530.1"/>
    </source>
</evidence>
<gene>
    <name evidence="1" type="ORF">M5D96_010681</name>
    <name evidence="2" type="ORF">M5D96_010689</name>
</gene>
<protein>
    <submittedName>
        <fullName evidence="1">Uncharacterized protein</fullName>
    </submittedName>
</protein>
<name>A0A9P9YGI1_9MUSC</name>
<comment type="caution">
    <text evidence="1">The sequence shown here is derived from an EMBL/GenBank/DDBJ whole genome shotgun (WGS) entry which is preliminary data.</text>
</comment>
<dbReference type="AlphaFoldDB" id="A0A9P9YGI1"/>
<sequence length="54" mass="6308">MVVNLSTHLKKITNTSKEFSVKPRKRHKQISNAADNFEIIFFNENLAYQRTLVS</sequence>
<reference evidence="1" key="1">
    <citation type="journal article" date="2023" name="Genome Biol. Evol.">
        <title>Long-read-based Genome Assembly of Drosophila gunungcola Reveals Fewer Chemosensory Genes in Flower-breeding Species.</title>
        <authorList>
            <person name="Negi A."/>
            <person name="Liao B.Y."/>
            <person name="Yeh S.D."/>
        </authorList>
    </citation>
    <scope>NUCLEOTIDE SEQUENCE</scope>
    <source>
        <strain evidence="1">Sukarami</strain>
    </source>
</reference>
<proteinExistence type="predicted"/>
<evidence type="ECO:0000313" key="3">
    <source>
        <dbReference type="Proteomes" id="UP001059596"/>
    </source>
</evidence>